<dbReference type="GO" id="GO:0004190">
    <property type="term" value="F:aspartic-type endopeptidase activity"/>
    <property type="evidence" value="ECO:0007669"/>
    <property type="project" value="UniProtKB-KW"/>
</dbReference>
<keyword evidence="3" id="KW-0378">Hydrolase</keyword>
<dbReference type="InterPro" id="IPR021109">
    <property type="entry name" value="Peptidase_aspartic_dom_sf"/>
</dbReference>
<dbReference type="InterPro" id="IPR033121">
    <property type="entry name" value="PEPTIDASE_A1"/>
</dbReference>
<dbReference type="PRINTS" id="PR00792">
    <property type="entry name" value="PEPSIN"/>
</dbReference>
<dbReference type="InterPro" id="IPR001969">
    <property type="entry name" value="Aspartic_peptidase_AS"/>
</dbReference>
<dbReference type="PANTHER" id="PTHR47966:SF51">
    <property type="entry name" value="BETA-SITE APP-CLEAVING ENZYME, ISOFORM A-RELATED"/>
    <property type="match status" value="1"/>
</dbReference>
<dbReference type="PROSITE" id="PS51767">
    <property type="entry name" value="PEPTIDASE_A1"/>
    <property type="match status" value="1"/>
</dbReference>
<gene>
    <name evidence="5" type="ORF">SBAD_LOCUS11971</name>
</gene>
<evidence type="ECO:0000259" key="4">
    <source>
        <dbReference type="PROSITE" id="PS51767"/>
    </source>
</evidence>
<keyword evidence="2" id="KW-1015">Disulfide bond</keyword>
<dbReference type="WBParaSite" id="SBAD_0001237001-mRNA-1">
    <property type="protein sequence ID" value="SBAD_0001237001-mRNA-1"/>
    <property type="gene ID" value="SBAD_0001237001"/>
</dbReference>
<dbReference type="InterPro" id="IPR001461">
    <property type="entry name" value="Aspartic_peptidase_A1"/>
</dbReference>
<evidence type="ECO:0000256" key="1">
    <source>
        <dbReference type="ARBA" id="ARBA00007447"/>
    </source>
</evidence>
<proteinExistence type="inferred from homology"/>
<dbReference type="AlphaFoldDB" id="A0A183J7X3"/>
<dbReference type="GO" id="GO:0005764">
    <property type="term" value="C:lysosome"/>
    <property type="evidence" value="ECO:0007669"/>
    <property type="project" value="TreeGrafter"/>
</dbReference>
<feature type="disulfide bond" evidence="2">
    <location>
        <begin position="106"/>
        <end position="154"/>
    </location>
</feature>
<reference evidence="7" key="1">
    <citation type="submission" date="2016-06" db="UniProtKB">
        <authorList>
            <consortium name="WormBaseParasite"/>
        </authorList>
    </citation>
    <scope>IDENTIFICATION</scope>
</reference>
<comment type="similarity">
    <text evidence="1 3">Belongs to the peptidase A1 family.</text>
</comment>
<accession>A0A183J7X3</accession>
<sequence length="195" mass="22739">MPPLAIVCYQQFKSTYWPSYRRVNCWCLVTLASKLERQIELRVSGRLELPVGNRFKFIEREDHLPYEAISDTGSSLIAGPYAAVKTIGQTLNLKYNLSYSLYMVPCDQIDDLPDIYFVINGTRFNLSPQNYVFKVGIYVYKQNVIIFFKHGEVCFLGFSSRKSRSTWIFGDCWIRQYCHIFDLQNKLIKLCPALK</sequence>
<dbReference type="EMBL" id="UZAM01016709">
    <property type="protein sequence ID" value="VDP44423.1"/>
    <property type="molecule type" value="Genomic_DNA"/>
</dbReference>
<keyword evidence="3" id="KW-0064">Aspartyl protease</keyword>
<evidence type="ECO:0000256" key="2">
    <source>
        <dbReference type="PIRSR" id="PIRSR601461-2"/>
    </source>
</evidence>
<dbReference type="PROSITE" id="PS00141">
    <property type="entry name" value="ASP_PROTEASE"/>
    <property type="match status" value="1"/>
</dbReference>
<evidence type="ECO:0000313" key="5">
    <source>
        <dbReference type="EMBL" id="VDP44423.1"/>
    </source>
</evidence>
<evidence type="ECO:0000313" key="7">
    <source>
        <dbReference type="WBParaSite" id="SBAD_0001237001-mRNA-1"/>
    </source>
</evidence>
<keyword evidence="6" id="KW-1185">Reference proteome</keyword>
<dbReference type="Pfam" id="PF00026">
    <property type="entry name" value="Asp"/>
    <property type="match status" value="1"/>
</dbReference>
<evidence type="ECO:0000313" key="6">
    <source>
        <dbReference type="Proteomes" id="UP000270296"/>
    </source>
</evidence>
<reference evidence="5 6" key="2">
    <citation type="submission" date="2018-11" db="EMBL/GenBank/DDBJ databases">
        <authorList>
            <consortium name="Pathogen Informatics"/>
        </authorList>
    </citation>
    <scope>NUCLEOTIDE SEQUENCE [LARGE SCALE GENOMIC DNA]</scope>
</reference>
<name>A0A183J7X3_9BILA</name>
<protein>
    <submittedName>
        <fullName evidence="7">Peptidase A1 domain-containing protein</fullName>
    </submittedName>
</protein>
<evidence type="ECO:0000256" key="3">
    <source>
        <dbReference type="RuleBase" id="RU000454"/>
    </source>
</evidence>
<keyword evidence="3" id="KW-0645">Protease</keyword>
<dbReference type="OrthoDB" id="5794195at2759"/>
<dbReference type="PANTHER" id="PTHR47966">
    <property type="entry name" value="BETA-SITE APP-CLEAVING ENZYME, ISOFORM A-RELATED"/>
    <property type="match status" value="1"/>
</dbReference>
<dbReference type="Gene3D" id="2.40.70.10">
    <property type="entry name" value="Acid Proteases"/>
    <property type="match status" value="1"/>
</dbReference>
<dbReference type="GO" id="GO:0006508">
    <property type="term" value="P:proteolysis"/>
    <property type="evidence" value="ECO:0007669"/>
    <property type="project" value="UniProtKB-KW"/>
</dbReference>
<dbReference type="SUPFAM" id="SSF50630">
    <property type="entry name" value="Acid proteases"/>
    <property type="match status" value="1"/>
</dbReference>
<organism evidence="7">
    <name type="scientific">Soboliphyme baturini</name>
    <dbReference type="NCBI Taxonomy" id="241478"/>
    <lineage>
        <taxon>Eukaryota</taxon>
        <taxon>Metazoa</taxon>
        <taxon>Ecdysozoa</taxon>
        <taxon>Nematoda</taxon>
        <taxon>Enoplea</taxon>
        <taxon>Dorylaimia</taxon>
        <taxon>Dioctophymatida</taxon>
        <taxon>Dioctophymatoidea</taxon>
        <taxon>Soboliphymatidae</taxon>
        <taxon>Soboliphyme</taxon>
    </lineage>
</organism>
<feature type="domain" description="Peptidase A1" evidence="4">
    <location>
        <begin position="1"/>
        <end position="191"/>
    </location>
</feature>
<dbReference type="Proteomes" id="UP000270296">
    <property type="component" value="Unassembled WGS sequence"/>
</dbReference>